<evidence type="ECO:0000313" key="1">
    <source>
        <dbReference type="EMBL" id="EGW07586.1"/>
    </source>
</evidence>
<organism evidence="1 2">
    <name type="scientific">Cricetulus griseus</name>
    <name type="common">Chinese hamster</name>
    <name type="synonym">Cricetulus barabensis griseus</name>
    <dbReference type="NCBI Taxonomy" id="10029"/>
    <lineage>
        <taxon>Eukaryota</taxon>
        <taxon>Metazoa</taxon>
        <taxon>Chordata</taxon>
        <taxon>Craniata</taxon>
        <taxon>Vertebrata</taxon>
        <taxon>Euteleostomi</taxon>
        <taxon>Mammalia</taxon>
        <taxon>Eutheria</taxon>
        <taxon>Euarchontoglires</taxon>
        <taxon>Glires</taxon>
        <taxon>Rodentia</taxon>
        <taxon>Myomorpha</taxon>
        <taxon>Muroidea</taxon>
        <taxon>Cricetidae</taxon>
        <taxon>Cricetinae</taxon>
        <taxon>Cricetulus</taxon>
    </lineage>
</organism>
<gene>
    <name evidence="1" type="ORF">I79_011927</name>
</gene>
<evidence type="ECO:0000313" key="2">
    <source>
        <dbReference type="Proteomes" id="UP000001075"/>
    </source>
</evidence>
<dbReference type="InParanoid" id="G3HMG6"/>
<sequence>MPSRPCKRGALATAPKFAPSRAAVALRQLRGLSSTIRSDQAANGLAFGWADGQSWL</sequence>
<reference evidence="2" key="1">
    <citation type="journal article" date="2011" name="Nat. Biotechnol.">
        <title>The genomic sequence of the Chinese hamster ovary (CHO)-K1 cell line.</title>
        <authorList>
            <person name="Xu X."/>
            <person name="Nagarajan H."/>
            <person name="Lewis N.E."/>
            <person name="Pan S."/>
            <person name="Cai Z."/>
            <person name="Liu X."/>
            <person name="Chen W."/>
            <person name="Xie M."/>
            <person name="Wang W."/>
            <person name="Hammond S."/>
            <person name="Andersen M.R."/>
            <person name="Neff N."/>
            <person name="Passarelli B."/>
            <person name="Koh W."/>
            <person name="Fan H.C."/>
            <person name="Wang J."/>
            <person name="Gui Y."/>
            <person name="Lee K.H."/>
            <person name="Betenbaugh M.J."/>
            <person name="Quake S.R."/>
            <person name="Famili I."/>
            <person name="Palsson B.O."/>
            <person name="Wang J."/>
        </authorList>
    </citation>
    <scope>NUCLEOTIDE SEQUENCE [LARGE SCALE GENOMIC DNA]</scope>
    <source>
        <strain evidence="2">CHO K1 cell line</strain>
    </source>
</reference>
<dbReference type="Proteomes" id="UP000001075">
    <property type="component" value="Unassembled WGS sequence"/>
</dbReference>
<proteinExistence type="predicted"/>
<name>G3HMG6_CRIGR</name>
<dbReference type="AlphaFoldDB" id="G3HMG6"/>
<dbReference type="EMBL" id="JH000510">
    <property type="protein sequence ID" value="EGW07586.1"/>
    <property type="molecule type" value="Genomic_DNA"/>
</dbReference>
<accession>G3HMG6</accession>
<protein>
    <submittedName>
        <fullName evidence="1">Uncharacterized protein</fullName>
    </submittedName>
</protein>